<evidence type="ECO:0000256" key="1">
    <source>
        <dbReference type="SAM" id="MobiDB-lite"/>
    </source>
</evidence>
<evidence type="ECO:0000313" key="3">
    <source>
        <dbReference type="Proteomes" id="UP000596092"/>
    </source>
</evidence>
<organism evidence="2 3">
    <name type="scientific">Desulfobulbus oligotrophicus</name>
    <dbReference type="NCBI Taxonomy" id="1909699"/>
    <lineage>
        <taxon>Bacteria</taxon>
        <taxon>Pseudomonadati</taxon>
        <taxon>Thermodesulfobacteriota</taxon>
        <taxon>Desulfobulbia</taxon>
        <taxon>Desulfobulbales</taxon>
        <taxon>Desulfobulbaceae</taxon>
        <taxon>Desulfobulbus</taxon>
    </lineage>
</organism>
<proteinExistence type="predicted"/>
<dbReference type="AlphaFoldDB" id="A0A7T5VBY1"/>
<protein>
    <recommendedName>
        <fullName evidence="4">Lipoprotein</fullName>
    </recommendedName>
</protein>
<dbReference type="KEGG" id="dog:HP555_03850"/>
<evidence type="ECO:0008006" key="4">
    <source>
        <dbReference type="Google" id="ProtNLM"/>
    </source>
</evidence>
<feature type="compositionally biased region" description="Basic residues" evidence="1">
    <location>
        <begin position="48"/>
        <end position="59"/>
    </location>
</feature>
<dbReference type="Proteomes" id="UP000596092">
    <property type="component" value="Chromosome"/>
</dbReference>
<sequence length="59" mass="6616">MKKIVMTGLLLTLLISLGACCRPGYWHGHGGAHSAGWHHHNNQNGHHPGWHKNGYGRRR</sequence>
<keyword evidence="3" id="KW-1185">Reference proteome</keyword>
<reference evidence="2 3" key="1">
    <citation type="submission" date="2020-05" db="EMBL/GenBank/DDBJ databases">
        <title>Complete genome of Desulfobulbus oligotrophicus.</title>
        <authorList>
            <person name="Podar M."/>
        </authorList>
    </citation>
    <scope>NUCLEOTIDE SEQUENCE [LARGE SCALE GENOMIC DNA]</scope>
    <source>
        <strain evidence="2 3">Prop6</strain>
    </source>
</reference>
<feature type="region of interest" description="Disordered" evidence="1">
    <location>
        <begin position="36"/>
        <end position="59"/>
    </location>
</feature>
<name>A0A7T5VBY1_9BACT</name>
<evidence type="ECO:0000313" key="2">
    <source>
        <dbReference type="EMBL" id="QQG65059.1"/>
    </source>
</evidence>
<dbReference type="PROSITE" id="PS51257">
    <property type="entry name" value="PROKAR_LIPOPROTEIN"/>
    <property type="match status" value="1"/>
</dbReference>
<accession>A0A7T5VBY1</accession>
<dbReference type="EMBL" id="CP054140">
    <property type="protein sequence ID" value="QQG65059.1"/>
    <property type="molecule type" value="Genomic_DNA"/>
</dbReference>
<gene>
    <name evidence="2" type="ORF">HP555_03850</name>
</gene>